<dbReference type="AlphaFoldDB" id="A0A250AZ76"/>
<sequence length="210" mass="23070">MSYQAIAWDVDGTLVDSEPLHHRALLAVCSGYGIDLSHIPESRFCGVHINDVWLQLRSLLPATAIRERWLAEIETWYIAHSAELAPIDGSVETLRQLQINGMRQACVSNSSRRIVEANLRALGVFDTMAFIISLDDVERGKPDAEPYLKAQSRFGLAAHQVLAVEDSVTGVLAARAAGLDVAGYSQEPLLHPQCLPINHLPQLIELVTLS</sequence>
<dbReference type="InterPro" id="IPR006439">
    <property type="entry name" value="HAD-SF_hydro_IA"/>
</dbReference>
<dbReference type="Pfam" id="PF13419">
    <property type="entry name" value="HAD_2"/>
    <property type="match status" value="1"/>
</dbReference>
<dbReference type="PRINTS" id="PR00413">
    <property type="entry name" value="HADHALOGNASE"/>
</dbReference>
<keyword evidence="3" id="KW-0479">Metal-binding</keyword>
<dbReference type="InterPro" id="IPR036412">
    <property type="entry name" value="HAD-like_sf"/>
</dbReference>
<name>A0A250AZ76_9GAMM</name>
<organism evidence="6 7">
    <name type="scientific">Gibbsiella quercinecans</name>
    <dbReference type="NCBI Taxonomy" id="929813"/>
    <lineage>
        <taxon>Bacteria</taxon>
        <taxon>Pseudomonadati</taxon>
        <taxon>Pseudomonadota</taxon>
        <taxon>Gammaproteobacteria</taxon>
        <taxon>Enterobacterales</taxon>
        <taxon>Yersiniaceae</taxon>
        <taxon>Gibbsiella</taxon>
    </lineage>
</organism>
<keyword evidence="4" id="KW-0460">Magnesium</keyword>
<dbReference type="KEGG" id="gqu:AWC35_07245"/>
<evidence type="ECO:0000256" key="4">
    <source>
        <dbReference type="ARBA" id="ARBA00022842"/>
    </source>
</evidence>
<dbReference type="EMBL" id="CP014136">
    <property type="protein sequence ID" value="ATA19161.1"/>
    <property type="molecule type" value="Genomic_DNA"/>
</dbReference>
<evidence type="ECO:0000313" key="7">
    <source>
        <dbReference type="Proteomes" id="UP000217182"/>
    </source>
</evidence>
<dbReference type="InterPro" id="IPR023214">
    <property type="entry name" value="HAD_sf"/>
</dbReference>
<dbReference type="NCBIfam" id="TIGR01509">
    <property type="entry name" value="HAD-SF-IA-v3"/>
    <property type="match status" value="1"/>
</dbReference>
<evidence type="ECO:0000256" key="1">
    <source>
        <dbReference type="ARBA" id="ARBA00001946"/>
    </source>
</evidence>
<dbReference type="PANTHER" id="PTHR46193:SF18">
    <property type="entry name" value="HEXITOL PHOSPHATASE B"/>
    <property type="match status" value="1"/>
</dbReference>
<dbReference type="Proteomes" id="UP000217182">
    <property type="component" value="Chromosome"/>
</dbReference>
<dbReference type="CDD" id="cd07505">
    <property type="entry name" value="HAD_BPGM-like"/>
    <property type="match status" value="1"/>
</dbReference>
<dbReference type="SFLD" id="SFLDS00003">
    <property type="entry name" value="Haloacid_Dehalogenase"/>
    <property type="match status" value="1"/>
</dbReference>
<dbReference type="InterPro" id="IPR041492">
    <property type="entry name" value="HAD_2"/>
</dbReference>
<dbReference type="InterPro" id="IPR051600">
    <property type="entry name" value="Beta-PGM-like"/>
</dbReference>
<accession>A0A250AZ76</accession>
<dbReference type="RefSeq" id="WP_165907072.1">
    <property type="nucleotide sequence ID" value="NZ_CP014136.1"/>
</dbReference>
<reference evidence="6 7" key="1">
    <citation type="submission" date="2016-01" db="EMBL/GenBank/DDBJ databases">
        <authorList>
            <person name="Oliw E.H."/>
        </authorList>
    </citation>
    <scope>NUCLEOTIDE SEQUENCE [LARGE SCALE GENOMIC DNA]</scope>
    <source>
        <strain evidence="6 7">FRB97</strain>
    </source>
</reference>
<evidence type="ECO:0000313" key="6">
    <source>
        <dbReference type="EMBL" id="ATA19161.1"/>
    </source>
</evidence>
<dbReference type="SFLD" id="SFLDG01129">
    <property type="entry name" value="C1.5:_HAD__Beta-PGM__Phosphata"/>
    <property type="match status" value="1"/>
</dbReference>
<dbReference type="InterPro" id="IPR023198">
    <property type="entry name" value="PGP-like_dom2"/>
</dbReference>
<evidence type="ECO:0000256" key="5">
    <source>
        <dbReference type="ARBA" id="ARBA00023277"/>
    </source>
</evidence>
<gene>
    <name evidence="6" type="ORF">AWC35_07245</name>
</gene>
<dbReference type="SUPFAM" id="SSF56784">
    <property type="entry name" value="HAD-like"/>
    <property type="match status" value="1"/>
</dbReference>
<proteinExistence type="inferred from homology"/>
<comment type="cofactor">
    <cofactor evidence="1">
        <name>Mg(2+)</name>
        <dbReference type="ChEBI" id="CHEBI:18420"/>
    </cofactor>
</comment>
<dbReference type="GO" id="GO:0003824">
    <property type="term" value="F:catalytic activity"/>
    <property type="evidence" value="ECO:0007669"/>
    <property type="project" value="UniProtKB-ARBA"/>
</dbReference>
<comment type="similarity">
    <text evidence="2">Belongs to the HAD-like hydrolase superfamily. CbbY/CbbZ/Gph/YieH family.</text>
</comment>
<keyword evidence="5" id="KW-0119">Carbohydrate metabolism</keyword>
<evidence type="ECO:0000256" key="3">
    <source>
        <dbReference type="ARBA" id="ARBA00022723"/>
    </source>
</evidence>
<dbReference type="PANTHER" id="PTHR46193">
    <property type="entry name" value="6-PHOSPHOGLUCONATE PHOSPHATASE"/>
    <property type="match status" value="1"/>
</dbReference>
<dbReference type="GO" id="GO:0046872">
    <property type="term" value="F:metal ion binding"/>
    <property type="evidence" value="ECO:0007669"/>
    <property type="project" value="UniProtKB-KW"/>
</dbReference>
<protein>
    <recommendedName>
        <fullName evidence="8">HAD family hydrolase</fullName>
    </recommendedName>
</protein>
<evidence type="ECO:0000256" key="2">
    <source>
        <dbReference type="ARBA" id="ARBA00006171"/>
    </source>
</evidence>
<dbReference type="Gene3D" id="3.40.50.1000">
    <property type="entry name" value="HAD superfamily/HAD-like"/>
    <property type="match status" value="1"/>
</dbReference>
<evidence type="ECO:0008006" key="8">
    <source>
        <dbReference type="Google" id="ProtNLM"/>
    </source>
</evidence>
<dbReference type="Gene3D" id="1.10.150.240">
    <property type="entry name" value="Putative phosphatase, domain 2"/>
    <property type="match status" value="1"/>
</dbReference>
<keyword evidence="7" id="KW-1185">Reference proteome</keyword>